<name>A0A9D7XGD1_9BACT</name>
<dbReference type="Proteomes" id="UP000808349">
    <property type="component" value="Unassembled WGS sequence"/>
</dbReference>
<dbReference type="SUPFAM" id="SSF63829">
    <property type="entry name" value="Calcium-dependent phosphotriesterase"/>
    <property type="match status" value="1"/>
</dbReference>
<accession>A0A9D7XGD1</accession>
<evidence type="ECO:0000313" key="1">
    <source>
        <dbReference type="EMBL" id="MBK9716742.1"/>
    </source>
</evidence>
<reference evidence="1 2" key="1">
    <citation type="submission" date="2020-10" db="EMBL/GenBank/DDBJ databases">
        <title>Connecting structure to function with the recovery of over 1000 high-quality activated sludge metagenome-assembled genomes encoding full-length rRNA genes using long-read sequencing.</title>
        <authorList>
            <person name="Singleton C.M."/>
            <person name="Petriglieri F."/>
            <person name="Kristensen J.M."/>
            <person name="Kirkegaard R.H."/>
            <person name="Michaelsen T.Y."/>
            <person name="Andersen M.H."/>
            <person name="Karst S.M."/>
            <person name="Dueholm M.S."/>
            <person name="Nielsen P.H."/>
            <person name="Albertsen M."/>
        </authorList>
    </citation>
    <scope>NUCLEOTIDE SEQUENCE [LARGE SCALE GENOMIC DNA]</scope>
    <source>
        <strain evidence="1">Ribe_18-Q3-R11-54_BAT3C.373</strain>
    </source>
</reference>
<comment type="caution">
    <text evidence="1">The sequence shown here is derived from an EMBL/GenBank/DDBJ whole genome shotgun (WGS) entry which is preliminary data.</text>
</comment>
<evidence type="ECO:0000313" key="2">
    <source>
        <dbReference type="Proteomes" id="UP000808349"/>
    </source>
</evidence>
<dbReference type="AlphaFoldDB" id="A0A9D7XGD1"/>
<dbReference type="Pfam" id="PF13585">
    <property type="entry name" value="CHU_C"/>
    <property type="match status" value="1"/>
</dbReference>
<protein>
    <submittedName>
        <fullName evidence="1">Gliding motility-associated C-terminal domain-containing protein</fullName>
    </submittedName>
</protein>
<dbReference type="InterPro" id="IPR026341">
    <property type="entry name" value="T9SS_type_B"/>
</dbReference>
<organism evidence="1 2">
    <name type="scientific">Candidatus Defluviibacterium haderslevense</name>
    <dbReference type="NCBI Taxonomy" id="2981993"/>
    <lineage>
        <taxon>Bacteria</taxon>
        <taxon>Pseudomonadati</taxon>
        <taxon>Bacteroidota</taxon>
        <taxon>Saprospiria</taxon>
        <taxon>Saprospirales</taxon>
        <taxon>Saprospiraceae</taxon>
        <taxon>Candidatus Defluviibacterium</taxon>
    </lineage>
</organism>
<dbReference type="NCBIfam" id="TIGR04131">
    <property type="entry name" value="Bac_Flav_CTERM"/>
    <property type="match status" value="1"/>
</dbReference>
<dbReference type="EMBL" id="JADKFW010000004">
    <property type="protein sequence ID" value="MBK9716742.1"/>
    <property type="molecule type" value="Genomic_DNA"/>
</dbReference>
<proteinExistence type="predicted"/>
<sequence>MNFINYQNLFIFFLVTIITHLGHSQKQGNIWYFSQYAGIDFNSSPPVAITNGVLSTADNSSALCNLNGSLMLYSDGLTVYNKNHNIMANGTGLAGSTSGGQSSLIVPIPESNKVIVFSVPDVGNKPLYYSIVDMSLNGGLGVVTQKNIFLYSNTTEKIACFYQCNDQFYWVITHKYLTNEFYTYKIDQSGLNTTPIISKIGIVHNAGPIGNVNNSAGQLSISKDGSRIVSALYFTGQIELFDFDINTGRISNAKLISNVPRAWGVEFSEDATKLYLSQWTYQNITQYDLSVNNINFIVQSATNVGSLISQNGIYHAGYLQRGPDNKIYIARWDENQIGAIQNPNAKGLACNLISNAINISPGLCKAGLCRTIMIERQNRTFTLGSDTILCEGELLVLRAPNLYTKWSNGIISDQITVFQSGVFWARIETLCDTFVDTIRIDFIKAPILDLGPDRFICQGGFDTLWSNSSNTLWSDGSIGPFLIISKAGTFFGSIENDCKIVSDTINIVPFGKITLDLGPDIVLCYNQKDTIYSPHILNWNDGTINYFIEVNGNNTYWGTLTTPCSIISDTFRTITIPEILKPYLAHDTTYCFKDKLCLNIPLSPIIWNNKFLNNITVNFPGIYKYEFKNQCQTITDSIEVRWDSIPNKFTDHSLIVCDENSIILNSGIDQVLWSTGDQARSININQSGKYSYTVNNTCGIYNNEIDIEFRNSISIYLPNVFSPNGDNINDFFPPKPFPMAFYVEIFNRWGGLIFSGTNQYWDGTIKNYNVNAGVYIYILHTTDCKNVIKHGTITLVK</sequence>
<gene>
    <name evidence="1" type="ORF">IPO85_04355</name>
</gene>